<name>A0ABW2BXD0_9PSEU</name>
<evidence type="ECO:0000313" key="1">
    <source>
        <dbReference type="EMBL" id="MFC6867721.1"/>
    </source>
</evidence>
<organism evidence="1 2">
    <name type="scientific">Haloechinothrix salitolerans</name>
    <dbReference type="NCBI Taxonomy" id="926830"/>
    <lineage>
        <taxon>Bacteria</taxon>
        <taxon>Bacillati</taxon>
        <taxon>Actinomycetota</taxon>
        <taxon>Actinomycetes</taxon>
        <taxon>Pseudonocardiales</taxon>
        <taxon>Pseudonocardiaceae</taxon>
        <taxon>Haloechinothrix</taxon>
    </lineage>
</organism>
<keyword evidence="2" id="KW-1185">Reference proteome</keyword>
<accession>A0ABW2BXD0</accession>
<reference evidence="2" key="1">
    <citation type="journal article" date="2019" name="Int. J. Syst. Evol. Microbiol.">
        <title>The Global Catalogue of Microorganisms (GCM) 10K type strain sequencing project: providing services to taxonomists for standard genome sequencing and annotation.</title>
        <authorList>
            <consortium name="The Broad Institute Genomics Platform"/>
            <consortium name="The Broad Institute Genome Sequencing Center for Infectious Disease"/>
            <person name="Wu L."/>
            <person name="Ma J."/>
        </authorList>
    </citation>
    <scope>NUCLEOTIDE SEQUENCE [LARGE SCALE GENOMIC DNA]</scope>
    <source>
        <strain evidence="2">KCTC 32255</strain>
    </source>
</reference>
<protein>
    <submittedName>
        <fullName evidence="1">Uncharacterized protein</fullName>
    </submittedName>
</protein>
<dbReference type="Proteomes" id="UP001596337">
    <property type="component" value="Unassembled WGS sequence"/>
</dbReference>
<sequence>MTSYAAFYVGRGEDAEWIGTVRGDGVPGGLAAATAGHQPLDAATEAAYRAAVAAFLRVWEWWVDHAYVPDESDPNDYSELADLAYAFDDGRVWTRRTRTDPWEPVYPLDPELTFCARCETYRDRSEHHTCIRYDGPPCRRCARPTVDAHVAAPGYGQVRVCKAGHAEELSSCGILDLEDVR</sequence>
<proteinExistence type="predicted"/>
<gene>
    <name evidence="1" type="ORF">ACFQGD_11235</name>
</gene>
<evidence type="ECO:0000313" key="2">
    <source>
        <dbReference type="Proteomes" id="UP001596337"/>
    </source>
</evidence>
<dbReference type="RefSeq" id="WP_345400462.1">
    <property type="nucleotide sequence ID" value="NZ_BAABLA010000100.1"/>
</dbReference>
<dbReference type="EMBL" id="JBHSXX010000001">
    <property type="protein sequence ID" value="MFC6867721.1"/>
    <property type="molecule type" value="Genomic_DNA"/>
</dbReference>
<comment type="caution">
    <text evidence="1">The sequence shown here is derived from an EMBL/GenBank/DDBJ whole genome shotgun (WGS) entry which is preliminary data.</text>
</comment>